<name>A0ABS1JBP8_9BACL</name>
<evidence type="ECO:0000313" key="2">
    <source>
        <dbReference type="Proteomes" id="UP000602284"/>
    </source>
</evidence>
<dbReference type="Proteomes" id="UP000602284">
    <property type="component" value="Unassembled WGS sequence"/>
</dbReference>
<dbReference type="RefSeq" id="WP_201635934.1">
    <property type="nucleotide sequence ID" value="NZ_JAEQNB010000004.1"/>
</dbReference>
<dbReference type="EMBL" id="JAEQNB010000004">
    <property type="protein sequence ID" value="MBL0387686.1"/>
    <property type="molecule type" value="Genomic_DNA"/>
</dbReference>
<gene>
    <name evidence="1" type="ORF">JJB07_13680</name>
</gene>
<keyword evidence="2" id="KW-1185">Reference proteome</keyword>
<evidence type="ECO:0000313" key="1">
    <source>
        <dbReference type="EMBL" id="MBL0387686.1"/>
    </source>
</evidence>
<reference evidence="1 2" key="1">
    <citation type="submission" date="2021-01" db="EMBL/GenBank/DDBJ databases">
        <title>Tumebacillus sp. strain ITR2 16S ribosomal RNA gene Genome sequencing and assembly.</title>
        <authorList>
            <person name="Kang M."/>
        </authorList>
    </citation>
    <scope>NUCLEOTIDE SEQUENCE [LARGE SCALE GENOMIC DNA]</scope>
    <source>
        <strain evidence="1 2">ITR2</strain>
    </source>
</reference>
<sequence>MELVCPLCNGLKDVHAACRECGGQMVDGGMVTDYEGPYSPYELTPQVKQENGGRCTHLLYCGTCGEQMYMIAQSEYI</sequence>
<proteinExistence type="predicted"/>
<evidence type="ECO:0008006" key="3">
    <source>
        <dbReference type="Google" id="ProtNLM"/>
    </source>
</evidence>
<comment type="caution">
    <text evidence="1">The sequence shown here is derived from an EMBL/GenBank/DDBJ whole genome shotgun (WGS) entry which is preliminary data.</text>
</comment>
<organism evidence="1 2">
    <name type="scientific">Tumebacillus amylolyticus</name>
    <dbReference type="NCBI Taxonomy" id="2801339"/>
    <lineage>
        <taxon>Bacteria</taxon>
        <taxon>Bacillati</taxon>
        <taxon>Bacillota</taxon>
        <taxon>Bacilli</taxon>
        <taxon>Bacillales</taxon>
        <taxon>Alicyclobacillaceae</taxon>
        <taxon>Tumebacillus</taxon>
    </lineage>
</organism>
<protein>
    <recommendedName>
        <fullName evidence="3">Transcription factor zinc-finger domain-containing protein</fullName>
    </recommendedName>
</protein>
<accession>A0ABS1JBP8</accession>